<name>A0A1D1YUA6_9ARAE</name>
<evidence type="ECO:0000313" key="11">
    <source>
        <dbReference type="EMBL" id="JAT58212.1"/>
    </source>
</evidence>
<evidence type="ECO:0000256" key="2">
    <source>
        <dbReference type="ARBA" id="ARBA00007651"/>
    </source>
</evidence>
<feature type="domain" description="Casparian strip membrane protein" evidence="10">
    <location>
        <begin position="159"/>
        <end position="254"/>
    </location>
</feature>
<organism evidence="11">
    <name type="scientific">Anthurium amnicola</name>
    <dbReference type="NCBI Taxonomy" id="1678845"/>
    <lineage>
        <taxon>Eukaryota</taxon>
        <taxon>Viridiplantae</taxon>
        <taxon>Streptophyta</taxon>
        <taxon>Embryophyta</taxon>
        <taxon>Tracheophyta</taxon>
        <taxon>Spermatophyta</taxon>
        <taxon>Magnoliopsida</taxon>
        <taxon>Liliopsida</taxon>
        <taxon>Araceae</taxon>
        <taxon>Pothoideae</taxon>
        <taxon>Potheae</taxon>
        <taxon>Anthurium</taxon>
    </lineage>
</organism>
<feature type="non-terminal residue" evidence="11">
    <location>
        <position position="1"/>
    </location>
</feature>
<dbReference type="EMBL" id="GDJX01009724">
    <property type="protein sequence ID" value="JAT58212.1"/>
    <property type="molecule type" value="Transcribed_RNA"/>
</dbReference>
<dbReference type="InterPro" id="IPR006702">
    <property type="entry name" value="CASP_dom"/>
</dbReference>
<dbReference type="AlphaFoldDB" id="A0A1D1YUA6"/>
<keyword evidence="5 8" id="KW-0812">Transmembrane</keyword>
<protein>
    <recommendedName>
        <fullName evidence="8">CASP-like protein</fullName>
    </recommendedName>
</protein>
<proteinExistence type="inferred from homology"/>
<evidence type="ECO:0000256" key="1">
    <source>
        <dbReference type="ARBA" id="ARBA00004651"/>
    </source>
</evidence>
<dbReference type="GO" id="GO:0005886">
    <property type="term" value="C:plasma membrane"/>
    <property type="evidence" value="ECO:0007669"/>
    <property type="project" value="UniProtKB-SubCell"/>
</dbReference>
<evidence type="ECO:0000256" key="6">
    <source>
        <dbReference type="ARBA" id="ARBA00022989"/>
    </source>
</evidence>
<comment type="subunit">
    <text evidence="3 8">Homodimer and heterodimers.</text>
</comment>
<evidence type="ECO:0000256" key="7">
    <source>
        <dbReference type="ARBA" id="ARBA00023136"/>
    </source>
</evidence>
<evidence type="ECO:0000256" key="3">
    <source>
        <dbReference type="ARBA" id="ARBA00011489"/>
    </source>
</evidence>
<gene>
    <name evidence="11" type="primary">POPTRDRAFT_822486_0</name>
    <name evidence="11" type="ORF">g.43821</name>
</gene>
<keyword evidence="7 8" id="KW-0472">Membrane</keyword>
<dbReference type="Pfam" id="PF04535">
    <property type="entry name" value="CASP_dom"/>
    <property type="match status" value="1"/>
</dbReference>
<evidence type="ECO:0000259" key="10">
    <source>
        <dbReference type="Pfam" id="PF04535"/>
    </source>
</evidence>
<keyword evidence="4 8" id="KW-1003">Cell membrane</keyword>
<evidence type="ECO:0000256" key="4">
    <source>
        <dbReference type="ARBA" id="ARBA00022475"/>
    </source>
</evidence>
<comment type="caution">
    <text evidence="8">Lacks conserved residue(s) required for the propagation of feature annotation.</text>
</comment>
<feature type="region of interest" description="Disordered" evidence="9">
    <location>
        <begin position="44"/>
        <end position="150"/>
    </location>
</feature>
<feature type="transmembrane region" description="Helical" evidence="8">
    <location>
        <begin position="245"/>
        <end position="272"/>
    </location>
</feature>
<dbReference type="PANTHER" id="PTHR33573:SF56">
    <property type="entry name" value="CASP-LIKE PROTEIN 4C1"/>
    <property type="match status" value="1"/>
</dbReference>
<evidence type="ECO:0000256" key="8">
    <source>
        <dbReference type="RuleBase" id="RU361233"/>
    </source>
</evidence>
<evidence type="ECO:0000256" key="9">
    <source>
        <dbReference type="SAM" id="MobiDB-lite"/>
    </source>
</evidence>
<keyword evidence="6 8" id="KW-1133">Transmembrane helix</keyword>
<feature type="compositionally biased region" description="Low complexity" evidence="9">
    <location>
        <begin position="85"/>
        <end position="130"/>
    </location>
</feature>
<accession>A0A1D1YUA6</accession>
<feature type="transmembrane region" description="Helical" evidence="8">
    <location>
        <begin position="160"/>
        <end position="181"/>
    </location>
</feature>
<comment type="similarity">
    <text evidence="2 8">Belongs to the Casparian strip membrane proteins (CASP) family.</text>
</comment>
<evidence type="ECO:0000256" key="5">
    <source>
        <dbReference type="ARBA" id="ARBA00022692"/>
    </source>
</evidence>
<sequence>VIPTNSSPFLLPPQITRVARPLLLNPFLFLPLFSSQPPSLPLMSRPPSLAPLQKRCRPRASSGMAATPRRGFPTSHAGRRCLAATTTSSSTSTPPCRPRGSGASTPSSCSSASPPSASASPPRSSCSPTTPGRPVPLPGSTTTPSVGAEWGRRNRAPCRFVLAANAIVALYSFVEMGASIWEVLKGSTLLPEFLQLWFDFGHDQVFAYLLLSAEAAGTGEAVGLRKGKDTCSVENAFCVQADISIALGFVGFLFLGLSALFSGFRVGCYVLTGSRFPL</sequence>
<dbReference type="PANTHER" id="PTHR33573">
    <property type="entry name" value="CASP-LIKE PROTEIN 4A4"/>
    <property type="match status" value="1"/>
</dbReference>
<comment type="subcellular location">
    <subcellularLocation>
        <location evidence="1 8">Cell membrane</location>
        <topology evidence="1 8">Multi-pass membrane protein</topology>
    </subcellularLocation>
</comment>
<reference evidence="11" key="1">
    <citation type="submission" date="2015-07" db="EMBL/GenBank/DDBJ databases">
        <title>Transcriptome Assembly of Anthurium amnicola.</title>
        <authorList>
            <person name="Suzuki J."/>
        </authorList>
    </citation>
    <scope>NUCLEOTIDE SEQUENCE</scope>
</reference>